<name>A0A1J1DPF3_9BACT</name>
<keyword evidence="1" id="KW-0732">Signal</keyword>
<dbReference type="EMBL" id="AP017368">
    <property type="protein sequence ID" value="BAV91719.1"/>
    <property type="molecule type" value="Genomic_DNA"/>
</dbReference>
<evidence type="ECO:0000313" key="3">
    <source>
        <dbReference type="Proteomes" id="UP000242645"/>
    </source>
</evidence>
<dbReference type="InterPro" id="IPR042245">
    <property type="entry name" value="Tgt2/MlaC_sf"/>
</dbReference>
<dbReference type="PIRSF" id="PIRSF004649">
    <property type="entry name" value="MlaC"/>
    <property type="match status" value="1"/>
</dbReference>
<proteinExistence type="predicted"/>
<dbReference type="InterPro" id="IPR008869">
    <property type="entry name" value="MlaC/ttg2D"/>
</dbReference>
<dbReference type="KEGG" id="dtr:RSDT_0207"/>
<gene>
    <name evidence="2" type="ORF">RSDT_0207</name>
</gene>
<protein>
    <submittedName>
        <fullName evidence="2">ABC exporter, auxiliary component</fullName>
    </submittedName>
</protein>
<dbReference type="AlphaFoldDB" id="A0A1J1DPF3"/>
<evidence type="ECO:0000313" key="2">
    <source>
        <dbReference type="EMBL" id="BAV91719.1"/>
    </source>
</evidence>
<dbReference type="PANTHER" id="PTHR36573">
    <property type="entry name" value="INTERMEMBRANE PHOSPHOLIPID TRANSPORT SYSTEM BINDING PROTEIN MLAC"/>
    <property type="match status" value="1"/>
</dbReference>
<reference evidence="2 3" key="1">
    <citation type="journal article" date="2017" name="ISME J.">
        <title>Genome of 'Ca. Desulfovibrio trichonymphae', an H2-oxidizing bacterium in a tripartite symbiotic system within a protist cell in the termite gut.</title>
        <authorList>
            <person name="Kuwahara H."/>
            <person name="Yuki M."/>
            <person name="Izawa K."/>
            <person name="Ohkuma M."/>
            <person name="Hongoh Y."/>
        </authorList>
    </citation>
    <scope>NUCLEOTIDE SEQUENCE [LARGE SCALE GENOMIC DNA]</scope>
    <source>
        <strain evidence="2 3">Rs-N31</strain>
    </source>
</reference>
<feature type="chain" id="PRO_5009618591" evidence="1">
    <location>
        <begin position="31"/>
        <end position="218"/>
    </location>
</feature>
<dbReference type="Pfam" id="PF05494">
    <property type="entry name" value="MlaC"/>
    <property type="match status" value="1"/>
</dbReference>
<keyword evidence="3" id="KW-1185">Reference proteome</keyword>
<accession>A0A1J1DPF3</accession>
<organism evidence="2 3">
    <name type="scientific">Candidatus Desulfovibrio trichonymphae</name>
    <dbReference type="NCBI Taxonomy" id="1725232"/>
    <lineage>
        <taxon>Bacteria</taxon>
        <taxon>Pseudomonadati</taxon>
        <taxon>Thermodesulfobacteriota</taxon>
        <taxon>Desulfovibrionia</taxon>
        <taxon>Desulfovibrionales</taxon>
        <taxon>Desulfovibrionaceae</taxon>
        <taxon>Desulfovibrio</taxon>
    </lineage>
</organism>
<sequence length="218" mass="24930">MNMSLSWSWRRALAVCCAAFLLCSAAPSSAADSFSVAQARQSLEVSITRILNCIKNPDYVNPATRGPLRQQIEDEVLHIFDFREFSSRTVGQRWHVFTPEQQQRFSDAFADLLISTYLNKIDGYNGERVVYTGQASSSNDRTEVRTVITMKDVKKVPVAYRMLPKDGSWRVYDVLIEGVSLVKNYRAQFQDILNKTEADKLIERIQAKADEMRRQHAK</sequence>
<dbReference type="PANTHER" id="PTHR36573:SF1">
    <property type="entry name" value="INTERMEMBRANE PHOSPHOLIPID TRANSPORT SYSTEM BINDING PROTEIN MLAC"/>
    <property type="match status" value="1"/>
</dbReference>
<evidence type="ECO:0000256" key="1">
    <source>
        <dbReference type="SAM" id="SignalP"/>
    </source>
</evidence>
<dbReference type="Proteomes" id="UP000242645">
    <property type="component" value="Chromosome"/>
</dbReference>
<feature type="signal peptide" evidence="1">
    <location>
        <begin position="1"/>
        <end position="30"/>
    </location>
</feature>
<dbReference type="Gene3D" id="3.10.450.710">
    <property type="entry name" value="Tgt2/MlaC"/>
    <property type="match status" value="1"/>
</dbReference>